<gene>
    <name evidence="1" type="ORF">CRG98_027849</name>
</gene>
<reference evidence="1 2" key="1">
    <citation type="submission" date="2017-11" db="EMBL/GenBank/DDBJ databases">
        <title>De-novo sequencing of pomegranate (Punica granatum L.) genome.</title>
        <authorList>
            <person name="Akparov Z."/>
            <person name="Amiraslanov A."/>
            <person name="Hajiyeva S."/>
            <person name="Abbasov M."/>
            <person name="Kaur K."/>
            <person name="Hamwieh A."/>
            <person name="Solovyev V."/>
            <person name="Salamov A."/>
            <person name="Braich B."/>
            <person name="Kosarev P."/>
            <person name="Mahmoud A."/>
            <person name="Hajiyev E."/>
            <person name="Babayeva S."/>
            <person name="Izzatullayeva V."/>
            <person name="Mammadov A."/>
            <person name="Mammadov A."/>
            <person name="Sharifova S."/>
            <person name="Ojaghi J."/>
            <person name="Eynullazada K."/>
            <person name="Bayramov B."/>
            <person name="Abdulazimova A."/>
            <person name="Shahmuradov I."/>
        </authorList>
    </citation>
    <scope>NUCLEOTIDE SEQUENCE [LARGE SCALE GENOMIC DNA]</scope>
    <source>
        <strain evidence="2">cv. AG2017</strain>
        <tissue evidence="1">Leaf</tissue>
    </source>
</reference>
<proteinExistence type="predicted"/>
<sequence length="130" mass="14255">MWNRRNESHNSSIPPKRCFKGLKYTFQVHRGLISTNRDHSGLWNAQVRIVLSSEQCTRHCTLASVTERPTPITTLVTARPRAHAVCVCAPVRPTHPLHACACTSGRPLMTSAPACARPRVPACSSACLNA</sequence>
<keyword evidence="2" id="KW-1185">Reference proteome</keyword>
<dbReference type="AlphaFoldDB" id="A0A2I0J6D2"/>
<dbReference type="Proteomes" id="UP000233551">
    <property type="component" value="Unassembled WGS sequence"/>
</dbReference>
<organism evidence="1 2">
    <name type="scientific">Punica granatum</name>
    <name type="common">Pomegranate</name>
    <dbReference type="NCBI Taxonomy" id="22663"/>
    <lineage>
        <taxon>Eukaryota</taxon>
        <taxon>Viridiplantae</taxon>
        <taxon>Streptophyta</taxon>
        <taxon>Embryophyta</taxon>
        <taxon>Tracheophyta</taxon>
        <taxon>Spermatophyta</taxon>
        <taxon>Magnoliopsida</taxon>
        <taxon>eudicotyledons</taxon>
        <taxon>Gunneridae</taxon>
        <taxon>Pentapetalae</taxon>
        <taxon>rosids</taxon>
        <taxon>malvids</taxon>
        <taxon>Myrtales</taxon>
        <taxon>Lythraceae</taxon>
        <taxon>Punica</taxon>
    </lineage>
</organism>
<evidence type="ECO:0000313" key="1">
    <source>
        <dbReference type="EMBL" id="PKI51801.1"/>
    </source>
</evidence>
<comment type="caution">
    <text evidence="1">The sequence shown here is derived from an EMBL/GenBank/DDBJ whole genome shotgun (WGS) entry which is preliminary data.</text>
</comment>
<evidence type="ECO:0000313" key="2">
    <source>
        <dbReference type="Proteomes" id="UP000233551"/>
    </source>
</evidence>
<dbReference type="EMBL" id="PGOL01001992">
    <property type="protein sequence ID" value="PKI51801.1"/>
    <property type="molecule type" value="Genomic_DNA"/>
</dbReference>
<name>A0A2I0J6D2_PUNGR</name>
<protein>
    <submittedName>
        <fullName evidence="1">Uncharacterized protein</fullName>
    </submittedName>
</protein>
<accession>A0A2I0J6D2</accession>